<protein>
    <recommendedName>
        <fullName evidence="3">RRM domain-containing protein</fullName>
    </recommendedName>
</protein>
<reference evidence="1" key="1">
    <citation type="submission" date="2022-10" db="EMBL/GenBank/DDBJ databases">
        <title>Fusarium specimens isolated from Avocado Roots.</title>
        <authorList>
            <person name="Stajich J."/>
            <person name="Roper C."/>
            <person name="Heimlech-Rivalta G."/>
        </authorList>
    </citation>
    <scope>NUCLEOTIDE SEQUENCE</scope>
    <source>
        <strain evidence="1">CF00143</strain>
    </source>
</reference>
<evidence type="ECO:0008006" key="3">
    <source>
        <dbReference type="Google" id="ProtNLM"/>
    </source>
</evidence>
<name>A0A9W8UDV3_9HYPO</name>
<dbReference type="AlphaFoldDB" id="A0A9W8UDV3"/>
<dbReference type="EMBL" id="JAPDHF010000003">
    <property type="protein sequence ID" value="KAJ4020525.1"/>
    <property type="molecule type" value="Genomic_DNA"/>
</dbReference>
<sequence length="422" mass="48114">MSNAATSSRRITLTGLPGSTSIIQVADAVMGSGGLVNLCLYQQPGSRASPGQMAAMVEFKEPLSAKAYVEEVKKNGLYFIDIGGLHHKVKVEQILSASNAMTKHHPRELGVPDNGRSGRSIKVRYFPEQAIWALFKKFGVKHIIRATYDEETYDEETYDEETHDEEQNQANLGATLNIEFTNLCQSTRFVRFITEGEFSRYRTLPSQLKLGETLSDRPASALDELLHAVGHVYPMELDAIWNRPPFNMFKEHVPTGAFEAPIPRRPIHPMTTIIGLSTTIKLMEVFEDRIKTRRVPRSMIQASIRLDLVDYIIVDVTIYSCGNPATNTYIRERGMGLAEFKHRTVLYEQYAHFWDVFTDRTGFDIRRYYAYAEVASWRREENERQGLPPWYAGNILRATAPAQTIYDYVYPYLFQDVIDTSN</sequence>
<comment type="caution">
    <text evidence="1">The sequence shown here is derived from an EMBL/GenBank/DDBJ whole genome shotgun (WGS) entry which is preliminary data.</text>
</comment>
<evidence type="ECO:0000313" key="2">
    <source>
        <dbReference type="Proteomes" id="UP001152130"/>
    </source>
</evidence>
<proteinExistence type="predicted"/>
<keyword evidence="2" id="KW-1185">Reference proteome</keyword>
<accession>A0A9W8UDV3</accession>
<organism evidence="1 2">
    <name type="scientific">Fusarium irregulare</name>
    <dbReference type="NCBI Taxonomy" id="2494466"/>
    <lineage>
        <taxon>Eukaryota</taxon>
        <taxon>Fungi</taxon>
        <taxon>Dikarya</taxon>
        <taxon>Ascomycota</taxon>
        <taxon>Pezizomycotina</taxon>
        <taxon>Sordariomycetes</taxon>
        <taxon>Hypocreomycetidae</taxon>
        <taxon>Hypocreales</taxon>
        <taxon>Nectriaceae</taxon>
        <taxon>Fusarium</taxon>
        <taxon>Fusarium incarnatum-equiseti species complex</taxon>
    </lineage>
</organism>
<dbReference type="OrthoDB" id="4865224at2759"/>
<evidence type="ECO:0000313" key="1">
    <source>
        <dbReference type="EMBL" id="KAJ4020525.1"/>
    </source>
</evidence>
<gene>
    <name evidence="1" type="ORF">NW766_002012</name>
</gene>
<dbReference type="Proteomes" id="UP001152130">
    <property type="component" value="Unassembled WGS sequence"/>
</dbReference>